<feature type="compositionally biased region" description="Low complexity" evidence="4">
    <location>
        <begin position="1"/>
        <end position="17"/>
    </location>
</feature>
<reference evidence="5" key="1">
    <citation type="journal article" date="2015" name="Nat. Genet.">
        <title>The pineapple genome and the evolution of CAM photosynthesis.</title>
        <authorList>
            <person name="Ming R."/>
            <person name="VanBuren R."/>
            <person name="Wai C.M."/>
            <person name="Tang H."/>
            <person name="Schatz M.C."/>
            <person name="Bowers J.E."/>
            <person name="Lyons E."/>
            <person name="Wang M.L."/>
            <person name="Chen J."/>
            <person name="Biggers E."/>
            <person name="Zhang J."/>
            <person name="Huang L."/>
            <person name="Zhang L."/>
            <person name="Miao W."/>
            <person name="Zhang J."/>
            <person name="Ye Z."/>
            <person name="Miao C."/>
            <person name="Lin Z."/>
            <person name="Wang H."/>
            <person name="Zhou H."/>
            <person name="Yim W.C."/>
            <person name="Priest H.D."/>
            <person name="Zheng C."/>
            <person name="Woodhouse M."/>
            <person name="Edger P.P."/>
            <person name="Guyot R."/>
            <person name="Guo H.B."/>
            <person name="Guo H."/>
            <person name="Zheng G."/>
            <person name="Singh R."/>
            <person name="Sharma A."/>
            <person name="Min X."/>
            <person name="Zheng Y."/>
            <person name="Lee H."/>
            <person name="Gurtowski J."/>
            <person name="Sedlazeck F.J."/>
            <person name="Harkess A."/>
            <person name="McKain M.R."/>
            <person name="Liao Z."/>
            <person name="Fang J."/>
            <person name="Liu J."/>
            <person name="Zhang X."/>
            <person name="Zhang Q."/>
            <person name="Hu W."/>
            <person name="Qin Y."/>
            <person name="Wang K."/>
            <person name="Chen L.Y."/>
            <person name="Shirley N."/>
            <person name="Lin Y.R."/>
            <person name="Liu L.Y."/>
            <person name="Hernandez A.G."/>
            <person name="Wright C.L."/>
            <person name="Bulone V."/>
            <person name="Tuskan G.A."/>
            <person name="Heath K."/>
            <person name="Zee F."/>
            <person name="Moore P.H."/>
            <person name="Sunkar R."/>
            <person name="Leebens-Mack J.H."/>
            <person name="Mockler T."/>
            <person name="Bennetzen J.L."/>
            <person name="Freeling M."/>
            <person name="Sankoff D."/>
            <person name="Paterson A.H."/>
            <person name="Zhu X."/>
            <person name="Yang X."/>
            <person name="Smith J.A."/>
            <person name="Cushman J.C."/>
            <person name="Paull R.E."/>
            <person name="Yu Q."/>
        </authorList>
    </citation>
    <scope>NUCLEOTIDE SEQUENCE [LARGE SCALE GENOMIC DNA]</scope>
    <source>
        <strain evidence="5">cv. F153</strain>
    </source>
</reference>
<keyword evidence="2" id="KW-0809">Transit peptide</keyword>
<accession>A0A6P5GQW8</accession>
<dbReference type="InterPro" id="IPR002885">
    <property type="entry name" value="PPR_rpt"/>
</dbReference>
<evidence type="ECO:0000256" key="3">
    <source>
        <dbReference type="PROSITE-ProRule" id="PRU00708"/>
    </source>
</evidence>
<feature type="region of interest" description="Disordered" evidence="4">
    <location>
        <begin position="1"/>
        <end position="73"/>
    </location>
</feature>
<dbReference type="InterPro" id="IPR046960">
    <property type="entry name" value="PPR_At4g14850-like_plant"/>
</dbReference>
<dbReference type="GO" id="GO:0009451">
    <property type="term" value="P:RNA modification"/>
    <property type="evidence" value="ECO:0007669"/>
    <property type="project" value="InterPro"/>
</dbReference>
<keyword evidence="5" id="KW-1185">Reference proteome</keyword>
<dbReference type="FunFam" id="1.25.40.10:FF:000338">
    <property type="entry name" value="Pentatricopeptide repeat-containing protein, chloroplastic"/>
    <property type="match status" value="1"/>
</dbReference>
<organism evidence="5 6">
    <name type="scientific">Ananas comosus</name>
    <name type="common">Pineapple</name>
    <name type="synonym">Ananas ananas</name>
    <dbReference type="NCBI Taxonomy" id="4615"/>
    <lineage>
        <taxon>Eukaryota</taxon>
        <taxon>Viridiplantae</taxon>
        <taxon>Streptophyta</taxon>
        <taxon>Embryophyta</taxon>
        <taxon>Tracheophyta</taxon>
        <taxon>Spermatophyta</taxon>
        <taxon>Magnoliopsida</taxon>
        <taxon>Liliopsida</taxon>
        <taxon>Poales</taxon>
        <taxon>Bromeliaceae</taxon>
        <taxon>Bromelioideae</taxon>
        <taxon>Ananas</taxon>
    </lineage>
</organism>
<reference evidence="6" key="2">
    <citation type="submission" date="2025-08" db="UniProtKB">
        <authorList>
            <consortium name="RefSeq"/>
        </authorList>
    </citation>
    <scope>IDENTIFICATION</scope>
    <source>
        <tissue evidence="6">Leaf</tissue>
    </source>
</reference>
<dbReference type="AlphaFoldDB" id="A0A6P5GQW8"/>
<feature type="repeat" description="PPR" evidence="3">
    <location>
        <begin position="506"/>
        <end position="540"/>
    </location>
</feature>
<evidence type="ECO:0000256" key="1">
    <source>
        <dbReference type="ARBA" id="ARBA00022737"/>
    </source>
</evidence>
<dbReference type="FunFam" id="1.25.40.10:FF:000285">
    <property type="entry name" value="Pentatricopeptide repeat-containing protein, chloroplastic"/>
    <property type="match status" value="2"/>
</dbReference>
<feature type="repeat" description="PPR" evidence="3">
    <location>
        <begin position="475"/>
        <end position="505"/>
    </location>
</feature>
<dbReference type="PANTHER" id="PTHR24015">
    <property type="entry name" value="OS07G0578800 PROTEIN-RELATED"/>
    <property type="match status" value="1"/>
</dbReference>
<feature type="repeat" description="PPR" evidence="3">
    <location>
        <begin position="203"/>
        <end position="237"/>
    </location>
</feature>
<dbReference type="PROSITE" id="PS51375">
    <property type="entry name" value="PPR"/>
    <property type="match status" value="6"/>
</dbReference>
<dbReference type="GeneID" id="109725426"/>
<dbReference type="Pfam" id="PF01535">
    <property type="entry name" value="PPR"/>
    <property type="match status" value="5"/>
</dbReference>
<proteinExistence type="predicted"/>
<dbReference type="Pfam" id="PF13041">
    <property type="entry name" value="PPR_2"/>
    <property type="match status" value="2"/>
</dbReference>
<evidence type="ECO:0000256" key="2">
    <source>
        <dbReference type="ARBA" id="ARBA00022946"/>
    </source>
</evidence>
<keyword evidence="1" id="KW-0677">Repeat</keyword>
<dbReference type="FunFam" id="1.25.40.10:FF:000730">
    <property type="entry name" value="Pentatricopeptide repeat-containing protein, chloroplastic"/>
    <property type="match status" value="1"/>
</dbReference>
<protein>
    <submittedName>
        <fullName evidence="6">Pentatricopeptide repeat-containing protein At4g18520-like</fullName>
    </submittedName>
</protein>
<gene>
    <name evidence="6" type="primary">LOC109725426</name>
</gene>
<dbReference type="OrthoDB" id="185373at2759"/>
<feature type="repeat" description="PPR" evidence="3">
    <location>
        <begin position="405"/>
        <end position="439"/>
    </location>
</feature>
<dbReference type="NCBIfam" id="TIGR00756">
    <property type="entry name" value="PPR"/>
    <property type="match status" value="6"/>
</dbReference>
<feature type="repeat" description="PPR" evidence="3">
    <location>
        <begin position="304"/>
        <end position="338"/>
    </location>
</feature>
<evidence type="ECO:0000313" key="5">
    <source>
        <dbReference type="Proteomes" id="UP000515123"/>
    </source>
</evidence>
<feature type="repeat" description="PPR" evidence="3">
    <location>
        <begin position="103"/>
        <end position="137"/>
    </location>
</feature>
<dbReference type="InterPro" id="IPR011990">
    <property type="entry name" value="TPR-like_helical_dom_sf"/>
</dbReference>
<feature type="compositionally biased region" description="Basic residues" evidence="4">
    <location>
        <begin position="36"/>
        <end position="48"/>
    </location>
</feature>
<dbReference type="Proteomes" id="UP000515123">
    <property type="component" value="Linkage group 20"/>
</dbReference>
<dbReference type="Gene3D" id="1.25.40.10">
    <property type="entry name" value="Tetratricopeptide repeat domain"/>
    <property type="match status" value="5"/>
</dbReference>
<feature type="compositionally biased region" description="Polar residues" evidence="4">
    <location>
        <begin position="52"/>
        <end position="61"/>
    </location>
</feature>
<sequence>MLSSPSLPLPLFQIHHPSPLPSPHSPPFASKEAPKRPIHNTPHKRTLKSRSFPLQNPSFSTKPEALPPSPQNPEEDFVGSFRFRRFRELWDARKVFDGMPERNVVSWTAVLNGFLNMGLDDEVLVLFKEMVGSDVKANGLTFVCLLKFCGNRFDVDLGKQVHACVVKGRWSNLIVDSALVFFYSRCGDLLGAFKVFDKMPGKDVVCWTTMITAYVQHGLVDEAFSMFSSMQYHGFCPNEFTVCSVLKACGEARDLRLGKQLHGAVAKGLFKQDVYVGSSLVNMYVRCGEVLDARIVFDLMPKRNTITWTSMISGYAQSGFGEEAILLFQRMKRRRVFVNNQTVVSVLSACGSIGSLHLGKEVHAQIIKNLVLENIHIGSTLIWFYCKCGEYNYAAKILESMPARDVISWTAMISGYSSLGYGSEALKLLNDMLWDNVKPNMFTYSSALKACARLENANYGKWIHACVSKAKALENVFVGSSLIDMYMRCRDVADALRVFDEMPDRNSVTWKVMVIGYAKNGRCKEALKLMYRMQEEGFDVDNFVLATVLSACGDVQWESERASTCCLISGCVNETRK</sequence>
<evidence type="ECO:0000313" key="6">
    <source>
        <dbReference type="RefSeq" id="XP_020110207.1"/>
    </source>
</evidence>
<evidence type="ECO:0000256" key="4">
    <source>
        <dbReference type="SAM" id="MobiDB-lite"/>
    </source>
</evidence>
<name>A0A6P5GQW8_ANACO</name>
<dbReference type="RefSeq" id="XP_020110207.1">
    <property type="nucleotide sequence ID" value="XM_020254618.1"/>
</dbReference>
<dbReference type="GO" id="GO:0003723">
    <property type="term" value="F:RNA binding"/>
    <property type="evidence" value="ECO:0007669"/>
    <property type="project" value="InterPro"/>
</dbReference>
<dbReference type="PANTHER" id="PTHR24015:SF739">
    <property type="entry name" value="OS03G0644200 PROTEIN"/>
    <property type="match status" value="1"/>
</dbReference>